<evidence type="ECO:0000256" key="1">
    <source>
        <dbReference type="SAM" id="Coils"/>
    </source>
</evidence>
<reference evidence="3" key="1">
    <citation type="submission" date="2021-03" db="EMBL/GenBank/DDBJ databases">
        <title>Legionella lytica PCM 2298.</title>
        <authorList>
            <person name="Koper P."/>
        </authorList>
    </citation>
    <scope>NUCLEOTIDE SEQUENCE</scope>
    <source>
        <strain evidence="3">PCM 2298</strain>
    </source>
</reference>
<keyword evidence="2" id="KW-1133">Transmembrane helix</keyword>
<keyword evidence="1" id="KW-0175">Coiled coil</keyword>
<feature type="transmembrane region" description="Helical" evidence="2">
    <location>
        <begin position="383"/>
        <end position="405"/>
    </location>
</feature>
<feature type="transmembrane region" description="Helical" evidence="2">
    <location>
        <begin position="508"/>
        <end position="525"/>
    </location>
</feature>
<evidence type="ECO:0000256" key="2">
    <source>
        <dbReference type="SAM" id="Phobius"/>
    </source>
</evidence>
<dbReference type="EMBL" id="CP071527">
    <property type="protein sequence ID" value="USQ13927.1"/>
    <property type="molecule type" value="Genomic_DNA"/>
</dbReference>
<feature type="transmembrane region" description="Helical" evidence="2">
    <location>
        <begin position="411"/>
        <end position="433"/>
    </location>
</feature>
<proteinExistence type="predicted"/>
<sequence>MITSSGILQSYLIDSLNAKNKLRHEELLKRHHEELLKNNLYSVDGGFLTPLSFYAGILADTDEILISYMSPEQKAQRTHDLQVAYLLLLTQKEYELRHQKTENRAEYIEQIKKCETMLDKLNPAWQERIDKAPEQAHFSDGKPVKYLGIMLGKEFAQQLVDSGKCKTIREYVGALNGKRLYWVWGSSFLKTMLSLVPEGFRNAVQAGEIVKIPDPYTGCLSWGLYYFRFSMNFFLLLKHTVQHPWMSQDEIDEGLFNRFSTQWTQRKFTLLNDSLWATANLLCFFWLTGKGVLGTAGDALTVVLLLFDTSVALWDFAEQQTLHKAQIQQYEHDIGLLDAEIKKLIGDDDESKAQMLQLEMQKNALERDKKECISNWALQKIGLYTNIAYAAGLMAAFVVMTMPFVPIAAGLASTLGVVGAVVCFAMTVINNAVQSGIEIHKTKSALQNNEDNFMVQVNLLKKQVFLKKLKFPDDAKKLLFLEIKRLDAKTEYQQQTVSLQIAHLIRSIILEAFIPAAIFSCLVFMPLGIGLAALAGGLALAMASNLLINASFTPDAEMLKVKPFDVNEYNGFCALLQEDKSSKDYHAFFKSKAAVLTYEAQTLAAEDDSCLDGDIRPTL</sequence>
<feature type="transmembrane region" description="Helical" evidence="2">
    <location>
        <begin position="531"/>
        <end position="552"/>
    </location>
</feature>
<evidence type="ECO:0008006" key="5">
    <source>
        <dbReference type="Google" id="ProtNLM"/>
    </source>
</evidence>
<feature type="transmembrane region" description="Helical" evidence="2">
    <location>
        <begin position="299"/>
        <end position="317"/>
    </location>
</feature>
<organism evidence="3 4">
    <name type="scientific">Legionella lytica</name>
    <dbReference type="NCBI Taxonomy" id="96232"/>
    <lineage>
        <taxon>Bacteria</taxon>
        <taxon>Pseudomonadati</taxon>
        <taxon>Pseudomonadota</taxon>
        <taxon>Gammaproteobacteria</taxon>
        <taxon>Legionellales</taxon>
        <taxon>Legionellaceae</taxon>
        <taxon>Legionella</taxon>
    </lineage>
</organism>
<keyword evidence="2" id="KW-0472">Membrane</keyword>
<keyword evidence="4" id="KW-1185">Reference proteome</keyword>
<gene>
    <name evidence="3" type="ORF">J2N86_00830</name>
</gene>
<evidence type="ECO:0000313" key="3">
    <source>
        <dbReference type="EMBL" id="USQ13927.1"/>
    </source>
</evidence>
<accession>A0ABY4Y9T4</accession>
<dbReference type="RefSeq" id="WP_252580315.1">
    <property type="nucleotide sequence ID" value="NZ_CP071527.1"/>
</dbReference>
<feature type="coiled-coil region" evidence="1">
    <location>
        <begin position="348"/>
        <end position="375"/>
    </location>
</feature>
<name>A0ABY4Y9T4_9GAMM</name>
<evidence type="ECO:0000313" key="4">
    <source>
        <dbReference type="Proteomes" id="UP001057474"/>
    </source>
</evidence>
<keyword evidence="2" id="KW-0812">Transmembrane</keyword>
<protein>
    <recommendedName>
        <fullName evidence="5">Coiled-coil protein</fullName>
    </recommendedName>
</protein>
<dbReference type="Proteomes" id="UP001057474">
    <property type="component" value="Chromosome"/>
</dbReference>